<reference evidence="1" key="1">
    <citation type="journal article" date="2020" name="Phytopathology">
        <title>Genome Sequence Resources of Colletotrichum truncatum, C. plurivorum, C. musicola, and C. sojae: Four Species Pathogenic to Soybean (Glycine max).</title>
        <authorList>
            <person name="Rogerio F."/>
            <person name="Boufleur T.R."/>
            <person name="Ciampi-Guillardi M."/>
            <person name="Sukno S.A."/>
            <person name="Thon M.R."/>
            <person name="Massola Junior N.S."/>
            <person name="Baroncelli R."/>
        </authorList>
    </citation>
    <scope>NUCLEOTIDE SEQUENCE</scope>
    <source>
        <strain evidence="1">LFN00145</strain>
    </source>
</reference>
<proteinExistence type="predicted"/>
<dbReference type="AlphaFoldDB" id="A0A8H6NRM2"/>
<gene>
    <name evidence="1" type="ORF">CPLU01_00740</name>
</gene>
<evidence type="ECO:0000313" key="1">
    <source>
        <dbReference type="EMBL" id="KAF6841179.1"/>
    </source>
</evidence>
<organism evidence="1 2">
    <name type="scientific">Colletotrichum plurivorum</name>
    <dbReference type="NCBI Taxonomy" id="2175906"/>
    <lineage>
        <taxon>Eukaryota</taxon>
        <taxon>Fungi</taxon>
        <taxon>Dikarya</taxon>
        <taxon>Ascomycota</taxon>
        <taxon>Pezizomycotina</taxon>
        <taxon>Sordariomycetes</taxon>
        <taxon>Hypocreomycetidae</taxon>
        <taxon>Glomerellales</taxon>
        <taxon>Glomerellaceae</taxon>
        <taxon>Colletotrichum</taxon>
        <taxon>Colletotrichum orchidearum species complex</taxon>
    </lineage>
</organism>
<dbReference type="EMBL" id="WIGO01000004">
    <property type="protein sequence ID" value="KAF6841179.1"/>
    <property type="molecule type" value="Genomic_DNA"/>
</dbReference>
<keyword evidence="2" id="KW-1185">Reference proteome</keyword>
<name>A0A8H6NRM2_9PEZI</name>
<accession>A0A8H6NRM2</accession>
<protein>
    <submittedName>
        <fullName evidence="1">Uncharacterized protein</fullName>
    </submittedName>
</protein>
<evidence type="ECO:0000313" key="2">
    <source>
        <dbReference type="Proteomes" id="UP000654918"/>
    </source>
</evidence>
<dbReference type="Proteomes" id="UP000654918">
    <property type="component" value="Unassembled WGS sequence"/>
</dbReference>
<sequence>MGAKDFRIATSAGLEPRTGSYWPKSKTATIASVGPFHQIGCHARLKPAQPTLLTATLQVWLVGRQRDTDTAIELHHGLPAGPYGGGLQAFNWFGSGFCQDCPIVCSIQLRLADGRRTHAQWVKQLRRRSTKRVQAGSLPRLAPLTTDSTRLWPYHLVTIAWVVPMEVAQASLAAGTPHILSTSPGASRCEFGLC</sequence>
<comment type="caution">
    <text evidence="1">The sequence shown here is derived from an EMBL/GenBank/DDBJ whole genome shotgun (WGS) entry which is preliminary data.</text>
</comment>